<sequence length="115" mass="12427">MSGMTGRVYLERGQPVTVLIAYCGRRAPDVTGDWLHFQWPGRRPAAGPRNVAILRTDGSIVVRPFRGLTLSAPTDRPSRTPSRPARRDIPHACGPAVDTDPGRPAAPAHSPKEPS</sequence>
<protein>
    <submittedName>
        <fullName evidence="2">Uncharacterized protein</fullName>
    </submittedName>
</protein>
<reference evidence="2 3" key="1">
    <citation type="journal article" date="2019" name="Int. J. Syst. Evol. Microbiol.">
        <title>The Global Catalogue of Microorganisms (GCM) 10K type strain sequencing project: providing services to taxonomists for standard genome sequencing and annotation.</title>
        <authorList>
            <consortium name="The Broad Institute Genomics Platform"/>
            <consortium name="The Broad Institute Genome Sequencing Center for Infectious Disease"/>
            <person name="Wu L."/>
            <person name="Ma J."/>
        </authorList>
    </citation>
    <scope>NUCLEOTIDE SEQUENCE [LARGE SCALE GENOMIC DNA]</scope>
    <source>
        <strain evidence="2 3">JCM 4395</strain>
    </source>
</reference>
<proteinExistence type="predicted"/>
<comment type="caution">
    <text evidence="2">The sequence shown here is derived from an EMBL/GenBank/DDBJ whole genome shotgun (WGS) entry which is preliminary data.</text>
</comment>
<name>A0ABN3NIM7_STRLO</name>
<dbReference type="EMBL" id="BAAASG010000033">
    <property type="protein sequence ID" value="GAA2523433.1"/>
    <property type="molecule type" value="Genomic_DNA"/>
</dbReference>
<feature type="region of interest" description="Disordered" evidence="1">
    <location>
        <begin position="69"/>
        <end position="115"/>
    </location>
</feature>
<evidence type="ECO:0000313" key="2">
    <source>
        <dbReference type="EMBL" id="GAA2523433.1"/>
    </source>
</evidence>
<evidence type="ECO:0000313" key="3">
    <source>
        <dbReference type="Proteomes" id="UP001501777"/>
    </source>
</evidence>
<evidence type="ECO:0000256" key="1">
    <source>
        <dbReference type="SAM" id="MobiDB-lite"/>
    </source>
</evidence>
<keyword evidence="3" id="KW-1185">Reference proteome</keyword>
<feature type="compositionally biased region" description="Low complexity" evidence="1">
    <location>
        <begin position="72"/>
        <end position="83"/>
    </location>
</feature>
<accession>A0ABN3NIM7</accession>
<dbReference type="Proteomes" id="UP001501777">
    <property type="component" value="Unassembled WGS sequence"/>
</dbReference>
<gene>
    <name evidence="2" type="ORF">GCM10010276_88360</name>
</gene>
<organism evidence="2 3">
    <name type="scientific">Streptomyces longisporus</name>
    <dbReference type="NCBI Taxonomy" id="1948"/>
    <lineage>
        <taxon>Bacteria</taxon>
        <taxon>Bacillati</taxon>
        <taxon>Actinomycetota</taxon>
        <taxon>Actinomycetes</taxon>
        <taxon>Kitasatosporales</taxon>
        <taxon>Streptomycetaceae</taxon>
        <taxon>Streptomyces</taxon>
    </lineage>
</organism>